<sequence length="207" mass="22472">MPAIRYPDRSLIGTLLPAMSDRRSGAPADDTALVHVWGFTGTGRPDETNAAGFTPFSPCESRTEGSPILDIAARMMEGMGGRLWGFGLASRTVVEAVHRELDETDTSGGPRVSVSRPLAARTGLAAEEVWAATIFDGRGREYTRIQYLHLPDLEPIIWDDDTVPQSAAWIDRMAAGVVVAHVWAAAMALDAARNHGVLEHIQRKLNE</sequence>
<dbReference type="RefSeq" id="WP_215920830.1">
    <property type="nucleotide sequence ID" value="NZ_JAHKNI010000009.1"/>
</dbReference>
<gene>
    <name evidence="1" type="ORF">KO481_26490</name>
</gene>
<evidence type="ECO:0000313" key="1">
    <source>
        <dbReference type="EMBL" id="MBU3065067.1"/>
    </source>
</evidence>
<comment type="caution">
    <text evidence="1">The sequence shown here is derived from an EMBL/GenBank/DDBJ whole genome shotgun (WGS) entry which is preliminary data.</text>
</comment>
<dbReference type="EMBL" id="JAHKNI010000009">
    <property type="protein sequence ID" value="MBU3065067.1"/>
    <property type="molecule type" value="Genomic_DNA"/>
</dbReference>
<name>A0ABS6B436_9NOCA</name>
<accession>A0ABS6B436</accession>
<protein>
    <submittedName>
        <fullName evidence="1">Uncharacterized protein</fullName>
    </submittedName>
</protein>
<proteinExistence type="predicted"/>
<dbReference type="Proteomes" id="UP000733379">
    <property type="component" value="Unassembled WGS sequence"/>
</dbReference>
<organism evidence="1 2">
    <name type="scientific">Nocardia albiluteola</name>
    <dbReference type="NCBI Taxonomy" id="2842303"/>
    <lineage>
        <taxon>Bacteria</taxon>
        <taxon>Bacillati</taxon>
        <taxon>Actinomycetota</taxon>
        <taxon>Actinomycetes</taxon>
        <taxon>Mycobacteriales</taxon>
        <taxon>Nocardiaceae</taxon>
        <taxon>Nocardia</taxon>
    </lineage>
</organism>
<keyword evidence="2" id="KW-1185">Reference proteome</keyword>
<reference evidence="1 2" key="1">
    <citation type="submission" date="2021-06" db="EMBL/GenBank/DDBJ databases">
        <title>Actinomycetes sequencing.</title>
        <authorList>
            <person name="Shan Q."/>
        </authorList>
    </citation>
    <scope>NUCLEOTIDE SEQUENCE [LARGE SCALE GENOMIC DNA]</scope>
    <source>
        <strain evidence="1 2">NEAU-G5</strain>
    </source>
</reference>
<evidence type="ECO:0000313" key="2">
    <source>
        <dbReference type="Proteomes" id="UP000733379"/>
    </source>
</evidence>